<dbReference type="OrthoDB" id="6600758at2759"/>
<dbReference type="GO" id="GO:0005524">
    <property type="term" value="F:ATP binding"/>
    <property type="evidence" value="ECO:0007669"/>
    <property type="project" value="UniProtKB-UniRule"/>
</dbReference>
<evidence type="ECO:0000256" key="2">
    <source>
        <dbReference type="ARBA" id="ARBA00004718"/>
    </source>
</evidence>
<dbReference type="GO" id="GO:0005694">
    <property type="term" value="C:chromosome"/>
    <property type="evidence" value="ECO:0007669"/>
    <property type="project" value="UniProtKB-ARBA"/>
</dbReference>
<evidence type="ECO:0000313" key="14">
    <source>
        <dbReference type="Proteomes" id="UP000019149"/>
    </source>
</evidence>
<dbReference type="Proteomes" id="UP000019149">
    <property type="component" value="Unassembled WGS sequence"/>
</dbReference>
<dbReference type="KEGG" id="egl:EGR_02516"/>
<dbReference type="CTD" id="36338231"/>
<keyword evidence="5 11" id="KW-0833">Ubl conjugation pathway</keyword>
<dbReference type="CDD" id="cd23798">
    <property type="entry name" value="UBCc_UBE2I"/>
    <property type="match status" value="1"/>
</dbReference>
<keyword evidence="4 11" id="KW-0547">Nucleotide-binding</keyword>
<dbReference type="OMA" id="TWECGIP"/>
<evidence type="ECO:0000313" key="13">
    <source>
        <dbReference type="EMBL" id="EUB62720.1"/>
    </source>
</evidence>
<dbReference type="PANTHER" id="PTHR24067">
    <property type="entry name" value="UBIQUITIN-CONJUGATING ENZYME E2"/>
    <property type="match status" value="1"/>
</dbReference>
<dbReference type="InterPro" id="IPR000608">
    <property type="entry name" value="UBC"/>
</dbReference>
<dbReference type="SUPFAM" id="SSF54495">
    <property type="entry name" value="UBC-like"/>
    <property type="match status" value="1"/>
</dbReference>
<name>W6UMF9_ECHGR</name>
<dbReference type="FunFam" id="3.10.110.10:FF:000035">
    <property type="entry name" value="SUMO-conjugating enzyme ubc9"/>
    <property type="match status" value="1"/>
</dbReference>
<evidence type="ECO:0000256" key="1">
    <source>
        <dbReference type="ARBA" id="ARBA00004123"/>
    </source>
</evidence>
<gene>
    <name evidence="13" type="ORF">EGR_02516</name>
</gene>
<dbReference type="InterPro" id="IPR050113">
    <property type="entry name" value="Ub_conjugating_enzyme"/>
</dbReference>
<dbReference type="STRING" id="6210.W6UMF9"/>
<evidence type="ECO:0000256" key="7">
    <source>
        <dbReference type="ARBA" id="ARBA00023242"/>
    </source>
</evidence>
<keyword evidence="7" id="KW-0539">Nucleus</keyword>
<dbReference type="InterPro" id="IPR023313">
    <property type="entry name" value="UBQ-conjugating_AS"/>
</dbReference>
<comment type="subcellular location">
    <subcellularLocation>
        <location evidence="1">Nucleus</location>
    </subcellularLocation>
</comment>
<evidence type="ECO:0000259" key="12">
    <source>
        <dbReference type="PROSITE" id="PS50127"/>
    </source>
</evidence>
<comment type="similarity">
    <text evidence="11">Belongs to the ubiquitin-conjugating enzyme family.</text>
</comment>
<comment type="caution">
    <text evidence="13">The sequence shown here is derived from an EMBL/GenBank/DDBJ whole genome shotgun (WGS) entry which is preliminary data.</text>
</comment>
<dbReference type="SMART" id="SM00212">
    <property type="entry name" value="UBCc"/>
    <property type="match status" value="1"/>
</dbReference>
<dbReference type="GO" id="GO:0019787">
    <property type="term" value="F:ubiquitin-like protein transferase activity"/>
    <property type="evidence" value="ECO:0007669"/>
    <property type="project" value="UniProtKB-ARBA"/>
</dbReference>
<dbReference type="PROSITE" id="PS00183">
    <property type="entry name" value="UBC_1"/>
    <property type="match status" value="1"/>
</dbReference>
<comment type="pathway">
    <text evidence="2">Protein modification; protein sumoylation.</text>
</comment>
<dbReference type="Pfam" id="PF00179">
    <property type="entry name" value="UQ_con"/>
    <property type="match status" value="1"/>
</dbReference>
<sequence length="213" mass="24560">MDLNANVEYLGKMTPLQQKPKTETDIQQIIRKSLSTLEVDLIIYKVMGDYSEADGIALKRLAEERKAWRRDHPFGFVAKPTKNADGTLDLMTWDCSIPGKKGTLWEGGLFHLRMYFKPEYPTTPPKCKFEPPLFHPNIFPSGTVCLSLLDEEKHWRPAVTIKQILLGIQDLLDHPNPKDPAQADAYTLFIQNRKDYDYRIKKQAELFRNPNLS</sequence>
<dbReference type="AlphaFoldDB" id="W6UMF9"/>
<feature type="active site" description="Glycyl thioester intermediate" evidence="10">
    <location>
        <position position="145"/>
    </location>
</feature>
<organism evidence="13 14">
    <name type="scientific">Echinococcus granulosus</name>
    <name type="common">Hydatid tapeworm</name>
    <dbReference type="NCBI Taxonomy" id="6210"/>
    <lineage>
        <taxon>Eukaryota</taxon>
        <taxon>Metazoa</taxon>
        <taxon>Spiralia</taxon>
        <taxon>Lophotrochozoa</taxon>
        <taxon>Platyhelminthes</taxon>
        <taxon>Cestoda</taxon>
        <taxon>Eucestoda</taxon>
        <taxon>Cyclophyllidea</taxon>
        <taxon>Taeniidae</taxon>
        <taxon>Echinococcus</taxon>
        <taxon>Echinococcus granulosus group</taxon>
    </lineage>
</organism>
<evidence type="ECO:0000256" key="6">
    <source>
        <dbReference type="ARBA" id="ARBA00022840"/>
    </source>
</evidence>
<keyword evidence="14" id="KW-1185">Reference proteome</keyword>
<evidence type="ECO:0000256" key="5">
    <source>
        <dbReference type="ARBA" id="ARBA00022786"/>
    </source>
</evidence>
<proteinExistence type="inferred from homology"/>
<evidence type="ECO:0000256" key="9">
    <source>
        <dbReference type="ARBA" id="ARBA00044296"/>
    </source>
</evidence>
<dbReference type="SMR" id="W6UMF9"/>
<evidence type="ECO:0000256" key="4">
    <source>
        <dbReference type="ARBA" id="ARBA00022741"/>
    </source>
</evidence>
<evidence type="ECO:0000256" key="11">
    <source>
        <dbReference type="RuleBase" id="RU362109"/>
    </source>
</evidence>
<dbReference type="InterPro" id="IPR016135">
    <property type="entry name" value="UBQ-conjugating_enzyme/RWD"/>
</dbReference>
<evidence type="ECO:0000256" key="8">
    <source>
        <dbReference type="ARBA" id="ARBA00039165"/>
    </source>
</evidence>
<feature type="domain" description="UBC core" evidence="12">
    <location>
        <begin position="56"/>
        <end position="209"/>
    </location>
</feature>
<dbReference type="RefSeq" id="XP_024353916.1">
    <property type="nucleotide sequence ID" value="XM_024491765.1"/>
</dbReference>
<dbReference type="Gene3D" id="3.10.110.10">
    <property type="entry name" value="Ubiquitin Conjugating Enzyme"/>
    <property type="match status" value="1"/>
</dbReference>
<keyword evidence="6 11" id="KW-0067">ATP-binding</keyword>
<protein>
    <recommendedName>
        <fullName evidence="8">SUMO-conjugating enzyme UBC9</fullName>
    </recommendedName>
    <alternativeName>
        <fullName evidence="9">Ubiquitin carrier protein 9</fullName>
    </alternativeName>
</protein>
<evidence type="ECO:0000256" key="10">
    <source>
        <dbReference type="PROSITE-ProRule" id="PRU10133"/>
    </source>
</evidence>
<accession>W6UMF9</accession>
<evidence type="ECO:0000256" key="3">
    <source>
        <dbReference type="ARBA" id="ARBA00022679"/>
    </source>
</evidence>
<dbReference type="PROSITE" id="PS50127">
    <property type="entry name" value="UBC_2"/>
    <property type="match status" value="1"/>
</dbReference>
<reference evidence="13 14" key="1">
    <citation type="journal article" date="2013" name="Nat. Genet.">
        <title>The genome of the hydatid tapeworm Echinococcus granulosus.</title>
        <authorList>
            <person name="Zheng H."/>
            <person name="Zhang W."/>
            <person name="Zhang L."/>
            <person name="Zhang Z."/>
            <person name="Li J."/>
            <person name="Lu G."/>
            <person name="Zhu Y."/>
            <person name="Wang Y."/>
            <person name="Huang Y."/>
            <person name="Liu J."/>
            <person name="Kang H."/>
            <person name="Chen J."/>
            <person name="Wang L."/>
            <person name="Chen A."/>
            <person name="Yu S."/>
            <person name="Gao Z."/>
            <person name="Jin L."/>
            <person name="Gu W."/>
            <person name="Wang Z."/>
            <person name="Zhao L."/>
            <person name="Shi B."/>
            <person name="Wen H."/>
            <person name="Lin R."/>
            <person name="Jones M.K."/>
            <person name="Brejova B."/>
            <person name="Vinar T."/>
            <person name="Zhao G."/>
            <person name="McManus D.P."/>
            <person name="Chen Z."/>
            <person name="Zhou Y."/>
            <person name="Wang S."/>
        </authorList>
    </citation>
    <scope>NUCLEOTIDE SEQUENCE [LARGE SCALE GENOMIC DNA]</scope>
</reference>
<keyword evidence="3" id="KW-0808">Transferase</keyword>
<dbReference type="GO" id="GO:0005634">
    <property type="term" value="C:nucleus"/>
    <property type="evidence" value="ECO:0007669"/>
    <property type="project" value="UniProtKB-SubCell"/>
</dbReference>
<dbReference type="EMBL" id="APAU02000011">
    <property type="protein sequence ID" value="EUB62720.1"/>
    <property type="molecule type" value="Genomic_DNA"/>
</dbReference>
<dbReference type="GeneID" id="36338231"/>